<feature type="compositionally biased region" description="Polar residues" evidence="1">
    <location>
        <begin position="7"/>
        <end position="22"/>
    </location>
</feature>
<dbReference type="AlphaFoldDB" id="A0A1M2VNY9"/>
<evidence type="ECO:0000256" key="1">
    <source>
        <dbReference type="SAM" id="MobiDB-lite"/>
    </source>
</evidence>
<name>A0A1M2VNY9_TRAPU</name>
<comment type="caution">
    <text evidence="2">The sequence shown here is derived from an EMBL/GenBank/DDBJ whole genome shotgun (WGS) entry which is preliminary data.</text>
</comment>
<accession>A0A1M2VNY9</accession>
<organism evidence="2 3">
    <name type="scientific">Trametes pubescens</name>
    <name type="common">White-rot fungus</name>
    <dbReference type="NCBI Taxonomy" id="154538"/>
    <lineage>
        <taxon>Eukaryota</taxon>
        <taxon>Fungi</taxon>
        <taxon>Dikarya</taxon>
        <taxon>Basidiomycota</taxon>
        <taxon>Agaricomycotina</taxon>
        <taxon>Agaricomycetes</taxon>
        <taxon>Polyporales</taxon>
        <taxon>Polyporaceae</taxon>
        <taxon>Trametes</taxon>
    </lineage>
</organism>
<protein>
    <submittedName>
        <fullName evidence="2">Uncharacterized protein</fullName>
    </submittedName>
</protein>
<dbReference type="EMBL" id="MNAD01000949">
    <property type="protein sequence ID" value="OJT09315.1"/>
    <property type="molecule type" value="Genomic_DNA"/>
</dbReference>
<sequence>MKRKAKSTQSAHVEPQMKNTFTPRWAFPGPEFTRYGAAKEIAQFQSLHAGVK</sequence>
<evidence type="ECO:0000313" key="3">
    <source>
        <dbReference type="Proteomes" id="UP000184267"/>
    </source>
</evidence>
<feature type="region of interest" description="Disordered" evidence="1">
    <location>
        <begin position="1"/>
        <end position="25"/>
    </location>
</feature>
<proteinExistence type="predicted"/>
<keyword evidence="3" id="KW-1185">Reference proteome</keyword>
<dbReference type="Proteomes" id="UP000184267">
    <property type="component" value="Unassembled WGS sequence"/>
</dbReference>
<gene>
    <name evidence="2" type="ORF">TRAPUB_14236</name>
</gene>
<reference evidence="2 3" key="1">
    <citation type="submission" date="2016-10" db="EMBL/GenBank/DDBJ databases">
        <title>Genome sequence of the basidiomycete white-rot fungus Trametes pubescens.</title>
        <authorList>
            <person name="Makela M.R."/>
            <person name="Granchi Z."/>
            <person name="Peng M."/>
            <person name="De Vries R.P."/>
            <person name="Grigoriev I."/>
            <person name="Riley R."/>
            <person name="Hilden K."/>
        </authorList>
    </citation>
    <scope>NUCLEOTIDE SEQUENCE [LARGE SCALE GENOMIC DNA]</scope>
    <source>
        <strain evidence="2 3">FBCC735</strain>
    </source>
</reference>
<evidence type="ECO:0000313" key="2">
    <source>
        <dbReference type="EMBL" id="OJT09315.1"/>
    </source>
</evidence>